<keyword evidence="1" id="KW-1133">Transmembrane helix</keyword>
<dbReference type="GO" id="GO:0015074">
    <property type="term" value="P:DNA integration"/>
    <property type="evidence" value="ECO:0007669"/>
    <property type="project" value="InterPro"/>
</dbReference>
<dbReference type="GO" id="GO:0003676">
    <property type="term" value="F:nucleic acid binding"/>
    <property type="evidence" value="ECO:0007669"/>
    <property type="project" value="InterPro"/>
</dbReference>
<feature type="domain" description="Integrase catalytic" evidence="2">
    <location>
        <begin position="96"/>
        <end position="193"/>
    </location>
</feature>
<proteinExistence type="predicted"/>
<dbReference type="PROSITE" id="PS50994">
    <property type="entry name" value="INTEGRASE"/>
    <property type="match status" value="1"/>
</dbReference>
<dbReference type="InterPro" id="IPR001584">
    <property type="entry name" value="Integrase_cat-core"/>
</dbReference>
<gene>
    <name evidence="3" type="primary">RE1_741</name>
    <name evidence="3" type="ORF">CK203_077714</name>
</gene>
<dbReference type="Gene3D" id="3.30.420.10">
    <property type="entry name" value="Ribonuclease H-like superfamily/Ribonuclease H"/>
    <property type="match status" value="1"/>
</dbReference>
<dbReference type="PANTHER" id="PTHR11439:SF484">
    <property type="entry name" value="REVERSE TRANSCRIPTASE TY1_COPIA-TYPE DOMAIN-CONTAINING PROTEIN"/>
    <property type="match status" value="1"/>
</dbReference>
<comment type="caution">
    <text evidence="3">The sequence shown here is derived from an EMBL/GenBank/DDBJ whole genome shotgun (WGS) entry which is preliminary data.</text>
</comment>
<dbReference type="InterPro" id="IPR012337">
    <property type="entry name" value="RNaseH-like_sf"/>
</dbReference>
<dbReference type="EMBL" id="QGNW01002598">
    <property type="protein sequence ID" value="RVW15591.1"/>
    <property type="molecule type" value="Genomic_DNA"/>
</dbReference>
<dbReference type="InterPro" id="IPR013103">
    <property type="entry name" value="RVT_2"/>
</dbReference>
<dbReference type="AlphaFoldDB" id="A0A438BX50"/>
<dbReference type="CDD" id="cd09272">
    <property type="entry name" value="RNase_HI_RT_Ty1"/>
    <property type="match status" value="1"/>
</dbReference>
<dbReference type="PANTHER" id="PTHR11439">
    <property type="entry name" value="GAG-POL-RELATED RETROTRANSPOSON"/>
    <property type="match status" value="1"/>
</dbReference>
<keyword evidence="1" id="KW-0472">Membrane</keyword>
<evidence type="ECO:0000313" key="4">
    <source>
        <dbReference type="Proteomes" id="UP000288805"/>
    </source>
</evidence>
<accession>A0A438BX50</accession>
<evidence type="ECO:0000256" key="1">
    <source>
        <dbReference type="SAM" id="Phobius"/>
    </source>
</evidence>
<keyword evidence="1" id="KW-0812">Transmembrane</keyword>
<sequence>MVSEPREKKKPNYFWFICESILGNLSVTVFHSGYLPHLLKLSDQPYCRQKTLTASDFFGDFFRRSPFPTPTIPSGAQGGDLQYYAEIQTQFNISIRVLCSDNAREYFSAPFTSFMSQHGILHQSSCAHTPKKNGVAECKNRQLVETTRTLLLHSNVPFRFWGDAVLAACYLINRMPSSVLHDQIPHSLLFPDQPLYFLPPRVFGCTCFVHILTPGQDKLSAKSTKCIFLGCSRLQKGYRCYSFETHRYFLSADVTFFEDSPFFSTSESLPVFEVLPLPIISLPDVVPSRPLQVYHRRHRVVVPLSLAEVPADSLPIPSASPALALPPSADLPIALRKVKVDPDGQVDCLKACLVAKGYTQVYGSNCGDTFSFVAKIASVRLLLSMIAMRSWPLYQLDIKNAFLHGDLAEEVYMEQPLSFVAQGESGLVCRLRRSLYDLKQSPRCIYLVVYVDNIVITDSDQNGIQKLKQHLFTYFQTKDLRKFKHFLGIEIAQSSSGVVFSQRKYALDILEETGMLDCTPVDTLIDPNVKLMPGHGEPLGDPGRYRRLVGQVVLYENRGHTQVVGYIDADWVGSPTDRRSTSGYCVFIGGNLISWKSKKQDVVAKSSAEAEYRAMALATCELIWLKHLLRELRFEKDEWMKLICDNQAALHIATNPVFHERTKHIEVDCHFIREKIASGCVATSFVNSNDQLVDIFTKSLRGPRIKYICNKLGTYNIYAPA</sequence>
<dbReference type="Pfam" id="PF25597">
    <property type="entry name" value="SH3_retrovirus"/>
    <property type="match status" value="1"/>
</dbReference>
<organism evidence="3 4">
    <name type="scientific">Vitis vinifera</name>
    <name type="common">Grape</name>
    <dbReference type="NCBI Taxonomy" id="29760"/>
    <lineage>
        <taxon>Eukaryota</taxon>
        <taxon>Viridiplantae</taxon>
        <taxon>Streptophyta</taxon>
        <taxon>Embryophyta</taxon>
        <taxon>Tracheophyta</taxon>
        <taxon>Spermatophyta</taxon>
        <taxon>Magnoliopsida</taxon>
        <taxon>eudicotyledons</taxon>
        <taxon>Gunneridae</taxon>
        <taxon>Pentapetalae</taxon>
        <taxon>rosids</taxon>
        <taxon>Vitales</taxon>
        <taxon>Vitaceae</taxon>
        <taxon>Viteae</taxon>
        <taxon>Vitis</taxon>
    </lineage>
</organism>
<dbReference type="Proteomes" id="UP000288805">
    <property type="component" value="Unassembled WGS sequence"/>
</dbReference>
<evidence type="ECO:0000313" key="3">
    <source>
        <dbReference type="EMBL" id="RVW15591.1"/>
    </source>
</evidence>
<dbReference type="Pfam" id="PF07727">
    <property type="entry name" value="RVT_2"/>
    <property type="match status" value="2"/>
</dbReference>
<dbReference type="InterPro" id="IPR057670">
    <property type="entry name" value="SH3_retrovirus"/>
</dbReference>
<evidence type="ECO:0000259" key="2">
    <source>
        <dbReference type="PROSITE" id="PS50994"/>
    </source>
</evidence>
<name>A0A438BX50_VITVI</name>
<reference evidence="3 4" key="1">
    <citation type="journal article" date="2018" name="PLoS Genet.">
        <title>Population sequencing reveals clonal diversity and ancestral inbreeding in the grapevine cultivar Chardonnay.</title>
        <authorList>
            <person name="Roach M.J."/>
            <person name="Johnson D.L."/>
            <person name="Bohlmann J."/>
            <person name="van Vuuren H.J."/>
            <person name="Jones S.J."/>
            <person name="Pretorius I.S."/>
            <person name="Schmidt S.A."/>
            <person name="Borneman A.R."/>
        </authorList>
    </citation>
    <scope>NUCLEOTIDE SEQUENCE [LARGE SCALE GENOMIC DNA]</scope>
    <source>
        <strain evidence="4">cv. Chardonnay</strain>
        <tissue evidence="3">Leaf</tissue>
    </source>
</reference>
<dbReference type="FunFam" id="3.30.420.10:FF:000438">
    <property type="match status" value="1"/>
</dbReference>
<protein>
    <submittedName>
        <fullName evidence="3">Retrovirus-related Pol polyprotein from transposon RE1</fullName>
    </submittedName>
</protein>
<dbReference type="InterPro" id="IPR036397">
    <property type="entry name" value="RNaseH_sf"/>
</dbReference>
<dbReference type="SUPFAM" id="SSF56672">
    <property type="entry name" value="DNA/RNA polymerases"/>
    <property type="match status" value="1"/>
</dbReference>
<dbReference type="SUPFAM" id="SSF53098">
    <property type="entry name" value="Ribonuclease H-like"/>
    <property type="match status" value="1"/>
</dbReference>
<dbReference type="InterPro" id="IPR043502">
    <property type="entry name" value="DNA/RNA_pol_sf"/>
</dbReference>
<feature type="transmembrane region" description="Helical" evidence="1">
    <location>
        <begin position="12"/>
        <end position="34"/>
    </location>
</feature>